<accession>I1D0R3</accession>
<dbReference type="STRING" id="928724.SacglDRAFT_01622"/>
<dbReference type="eggNOG" id="ENOG50328HV">
    <property type="taxonomic scope" value="Bacteria"/>
</dbReference>
<reference evidence="2" key="2">
    <citation type="submission" date="2012-01" db="EMBL/GenBank/DDBJ databases">
        <title>Noncontiguous Finished sequence of chromosome of Saccharomonospora glauca K62.</title>
        <authorList>
            <consortium name="US DOE Joint Genome Institute"/>
            <person name="Lucas S."/>
            <person name="Han J."/>
            <person name="Lapidus A."/>
            <person name="Cheng J.-F."/>
            <person name="Goodwin L."/>
            <person name="Pitluck S."/>
            <person name="Peters L."/>
            <person name="Mikhailova N."/>
            <person name="Held B."/>
            <person name="Detter J.C."/>
            <person name="Han C."/>
            <person name="Tapia R."/>
            <person name="Land M."/>
            <person name="Hauser L."/>
            <person name="Kyrpides N."/>
            <person name="Ivanova N."/>
            <person name="Pagani I."/>
            <person name="Brambilla E.-M."/>
            <person name="Klenk H.-P."/>
            <person name="Woyke T."/>
        </authorList>
    </citation>
    <scope>NUCLEOTIDE SEQUENCE [LARGE SCALE GENOMIC DNA]</scope>
    <source>
        <strain evidence="2">K62</strain>
    </source>
</reference>
<name>I1D0R3_9PSEU</name>
<organism evidence="1 2">
    <name type="scientific">Saccharomonospora glauca K62</name>
    <dbReference type="NCBI Taxonomy" id="928724"/>
    <lineage>
        <taxon>Bacteria</taxon>
        <taxon>Bacillati</taxon>
        <taxon>Actinomycetota</taxon>
        <taxon>Actinomycetes</taxon>
        <taxon>Pseudonocardiales</taxon>
        <taxon>Pseudonocardiaceae</taxon>
        <taxon>Saccharomonospora</taxon>
    </lineage>
</organism>
<dbReference type="HOGENOM" id="CLU_2496025_0_0_11"/>
<gene>
    <name evidence="1" type="ORF">SacglDRAFT_01622</name>
</gene>
<sequence>MNNIEKAAQAALPEQGGVLRPLERANGAAPVLGTPALVTATGVFFVAGNMVLDLVGHESAAKHDGAVPTGKSGAELLSMRANGLRG</sequence>
<proteinExistence type="predicted"/>
<dbReference type="EMBL" id="CM001484">
    <property type="protein sequence ID" value="EIE98537.1"/>
    <property type="molecule type" value="Genomic_DNA"/>
</dbReference>
<evidence type="ECO:0000313" key="1">
    <source>
        <dbReference type="EMBL" id="EIE98537.1"/>
    </source>
</evidence>
<protein>
    <submittedName>
        <fullName evidence="1">Uncharacterized protein</fullName>
    </submittedName>
</protein>
<dbReference type="Proteomes" id="UP000005087">
    <property type="component" value="Chromosome"/>
</dbReference>
<evidence type="ECO:0000313" key="2">
    <source>
        <dbReference type="Proteomes" id="UP000005087"/>
    </source>
</evidence>
<dbReference type="OrthoDB" id="3693195at2"/>
<dbReference type="RefSeq" id="WP_005463318.1">
    <property type="nucleotide sequence ID" value="NZ_CM001484.1"/>
</dbReference>
<keyword evidence="2" id="KW-1185">Reference proteome</keyword>
<dbReference type="AlphaFoldDB" id="I1D0R3"/>
<reference evidence="1 2" key="1">
    <citation type="submission" date="2011-09" db="EMBL/GenBank/DDBJ databases">
        <authorList>
            <consortium name="US DOE Joint Genome Institute (JGI-PGF)"/>
            <person name="Lucas S."/>
            <person name="Han J."/>
            <person name="Lapidus A."/>
            <person name="Cheng J.-F."/>
            <person name="Goodwin L."/>
            <person name="Pitluck S."/>
            <person name="Peters L."/>
            <person name="Land M.L."/>
            <person name="Hauser L."/>
            <person name="Brambilla E."/>
            <person name="Klenk H.-P."/>
            <person name="Woyke T.J."/>
        </authorList>
    </citation>
    <scope>NUCLEOTIDE SEQUENCE [LARGE SCALE GENOMIC DNA]</scope>
    <source>
        <strain evidence="1 2">K62</strain>
    </source>
</reference>